<proteinExistence type="predicted"/>
<dbReference type="Proteomes" id="UP001367771">
    <property type="component" value="Unassembled WGS sequence"/>
</dbReference>
<dbReference type="Pfam" id="PF07486">
    <property type="entry name" value="Hydrolase_2"/>
    <property type="match status" value="1"/>
</dbReference>
<evidence type="ECO:0000313" key="4">
    <source>
        <dbReference type="Proteomes" id="UP001367771"/>
    </source>
</evidence>
<comment type="caution">
    <text evidence="3">The sequence shown here is derived from an EMBL/GenBank/DDBJ whole genome shotgun (WGS) entry which is preliminary data.</text>
</comment>
<dbReference type="EMBL" id="JBBBDM010000006">
    <property type="protein sequence ID" value="MEI5687983.1"/>
    <property type="molecule type" value="Genomic_DNA"/>
</dbReference>
<keyword evidence="1" id="KW-1133">Transmembrane helix</keyword>
<dbReference type="GO" id="GO:0016787">
    <property type="term" value="F:hydrolase activity"/>
    <property type="evidence" value="ECO:0007669"/>
    <property type="project" value="UniProtKB-KW"/>
</dbReference>
<sequence length="218" mass="23980">MAQRRSPSRARRRRQDLTSERWLLLLGVVAVVAVVAGSIGPWPFAAPPAPRTARPLTMAEARASNAAVPIDASRRLRALPYRFQGGAAAREQAAECLATAALYEAGDDARGQQAVIQVILNRVRAPGFPKTICGVVYQGSDRVTGCQFSFTCDGSIARRPIHLGWGAARRAARAALRGRVFAPVGRATHYHTEWMVPYWRDTLVKVARVRSHVFYVRH</sequence>
<accession>A0ABU8H4V0</accession>
<gene>
    <name evidence="3" type="ORF">V8201_12910</name>
</gene>
<organism evidence="3 4">
    <name type="scientific">Sphingomonas kyungheensis</name>
    <dbReference type="NCBI Taxonomy" id="1069987"/>
    <lineage>
        <taxon>Bacteria</taxon>
        <taxon>Pseudomonadati</taxon>
        <taxon>Pseudomonadota</taxon>
        <taxon>Alphaproteobacteria</taxon>
        <taxon>Sphingomonadales</taxon>
        <taxon>Sphingomonadaceae</taxon>
        <taxon>Sphingomonas</taxon>
    </lineage>
</organism>
<keyword evidence="1" id="KW-0812">Transmembrane</keyword>
<name>A0ABU8H4V0_9SPHN</name>
<dbReference type="InterPro" id="IPR011105">
    <property type="entry name" value="Cell_wall_hydrolase_SleB"/>
</dbReference>
<dbReference type="Gene3D" id="1.10.10.2520">
    <property type="entry name" value="Cell wall hydrolase SleB, domain 1"/>
    <property type="match status" value="1"/>
</dbReference>
<evidence type="ECO:0000259" key="2">
    <source>
        <dbReference type="Pfam" id="PF07486"/>
    </source>
</evidence>
<protein>
    <submittedName>
        <fullName evidence="3">Cell wall hydrolase</fullName>
    </submittedName>
</protein>
<dbReference type="InterPro" id="IPR042047">
    <property type="entry name" value="SleB_dom1"/>
</dbReference>
<keyword evidence="1" id="KW-0472">Membrane</keyword>
<reference evidence="3 4" key="1">
    <citation type="journal article" date="2013" name="Int. J. Syst. Evol. Microbiol.">
        <title>Sphingomonas kyungheensis sp. nov., a bacterium with ginsenoside-converting activity isolated from soil of a ginseng field.</title>
        <authorList>
            <person name="Son H.M."/>
            <person name="Yang J.E."/>
            <person name="Park Y."/>
            <person name="Han C.K."/>
            <person name="Kim S.G."/>
            <person name="Kook M."/>
            <person name="Yi T.H."/>
        </authorList>
    </citation>
    <scope>NUCLEOTIDE SEQUENCE [LARGE SCALE GENOMIC DNA]</scope>
    <source>
        <strain evidence="3 4">LMG 26582</strain>
    </source>
</reference>
<dbReference type="RefSeq" id="WP_336545556.1">
    <property type="nucleotide sequence ID" value="NZ_JBBBDM010000006.1"/>
</dbReference>
<evidence type="ECO:0000313" key="3">
    <source>
        <dbReference type="EMBL" id="MEI5687983.1"/>
    </source>
</evidence>
<keyword evidence="4" id="KW-1185">Reference proteome</keyword>
<feature type="domain" description="Cell wall hydrolase SleB" evidence="2">
    <location>
        <begin position="106"/>
        <end position="215"/>
    </location>
</feature>
<feature type="transmembrane region" description="Helical" evidence="1">
    <location>
        <begin position="21"/>
        <end position="44"/>
    </location>
</feature>
<evidence type="ECO:0000256" key="1">
    <source>
        <dbReference type="SAM" id="Phobius"/>
    </source>
</evidence>
<keyword evidence="3" id="KW-0378">Hydrolase</keyword>